<evidence type="ECO:0000256" key="2">
    <source>
        <dbReference type="SAM" id="Coils"/>
    </source>
</evidence>
<feature type="region of interest" description="Disordered" evidence="3">
    <location>
        <begin position="633"/>
        <end position="711"/>
    </location>
</feature>
<sequence>MKGVKNLNKEHAGGALTGNINVCGLLGSGGGAEDAKKSIRGRNSSNWCVDGEKENVPPPSQQGGGGPRRATTSPLWKCSSTLGRGNAVISESCLAEVPADLSSRQSNGFLSEYVDCLVKDAAELQALRATVKELRLREMRLEGELLELYGLREQEKAFIEMEQKLLEQTAKVSDLETQRKTLLEKVAADKQQLEKDLDCARAQIQELQEQIHVLAEQSAEEIRRLKHKVYVLEAKEDEGIQRDILLETKLQSLRDLEVEVVELRRTSKELQHHKRELTLKLTAMASLAKHSFNDLCKQLEGLQNDRFSEVEELIYLRWVNACLRYELRGFQSPTGKFTAADLNKNLSPKSLARAKQLMLGYARTDLTIGAQEQVDTGYESADSETSSPLEGARNYSETSSDFSGSWQPPTKPGLICRLKKWSGSGKHFRNGVNQAQGFLFSPSVEQERTSTYYTQNRATESTSFSDELPLRSSSNAGSHDVEENIGIHSPDGFKALSVGLFKRSASVFSEERVKSSPVSMRKLGDESMNEVAASFQFMSKSVCGTEVSEKYPSFKDRHKGATEKPKVMKEVEGEQAIKMKAIPGARPGSTSVMFYSGAKQTSTCPIVCRSKEAEVKLEELGVTKRVETTKFAPAKVEIRAPRMPKPPPKPSGPAPGGAQVPVKPGCIVPPPPPPPCLLGPPGAPPPPPRPPPPPPLPPPGGPPKLQNKPKVQRVPEVVQFYQSLMKRDAKKEPVNVTSGVAKSTEARNDMIGEIANRSAHLLAIKADVETQREFVESLAKEVRLAAFTNMDDAVAFVKWLDEELLFLVDERAVLKHFDWPEGKADALREAAFEYQDLERLQQKVSVFEDKPELPCEAALNRMLAVQEKMEKSVYAMLRGRDLATTRYKEFSIPTQWMLDSGLVGKIKSGAVRIAQLYMQRVASELDLLSSISEKEPLLQFLLLQGVQFAFRVHQFAGGFDDDSMAAFDALRNRAHLGNSSKS</sequence>
<dbReference type="EMBL" id="OZ023706">
    <property type="protein sequence ID" value="CAK9876756.1"/>
    <property type="molecule type" value="Genomic_DNA"/>
</dbReference>
<protein>
    <recommendedName>
        <fullName evidence="6">Protein CHUP1, chloroplastic</fullName>
    </recommendedName>
</protein>
<evidence type="ECO:0000313" key="4">
    <source>
        <dbReference type="EMBL" id="CAK9876756.1"/>
    </source>
</evidence>
<keyword evidence="1 2" id="KW-0175">Coiled coil</keyword>
<feature type="compositionally biased region" description="Polar residues" evidence="3">
    <location>
        <begin position="395"/>
        <end position="408"/>
    </location>
</feature>
<gene>
    <name evidence="4" type="ORF">CSSPJE1EN2_LOCUS18798</name>
</gene>
<reference evidence="4" key="1">
    <citation type="submission" date="2024-03" db="EMBL/GenBank/DDBJ databases">
        <authorList>
            <consortium name="ELIXIR-Norway"/>
            <consortium name="Elixir Norway"/>
        </authorList>
    </citation>
    <scope>NUCLEOTIDE SEQUENCE</scope>
</reference>
<feature type="region of interest" description="Disordered" evidence="3">
    <location>
        <begin position="455"/>
        <end position="485"/>
    </location>
</feature>
<dbReference type="PANTHER" id="PTHR31342">
    <property type="entry name" value="PROTEIN CHUP1, CHLOROPLASTIC"/>
    <property type="match status" value="1"/>
</dbReference>
<evidence type="ECO:0000256" key="3">
    <source>
        <dbReference type="SAM" id="MobiDB-lite"/>
    </source>
</evidence>
<keyword evidence="5" id="KW-1185">Reference proteome</keyword>
<feature type="region of interest" description="Disordered" evidence="3">
    <location>
        <begin position="375"/>
        <end position="408"/>
    </location>
</feature>
<dbReference type="Proteomes" id="UP001497522">
    <property type="component" value="Chromosome 5"/>
</dbReference>
<organism evidence="4 5">
    <name type="scientific">Sphagnum jensenii</name>
    <dbReference type="NCBI Taxonomy" id="128206"/>
    <lineage>
        <taxon>Eukaryota</taxon>
        <taxon>Viridiplantae</taxon>
        <taxon>Streptophyta</taxon>
        <taxon>Embryophyta</taxon>
        <taxon>Bryophyta</taxon>
        <taxon>Sphagnophytina</taxon>
        <taxon>Sphagnopsida</taxon>
        <taxon>Sphagnales</taxon>
        <taxon>Sphagnaceae</taxon>
        <taxon>Sphagnum</taxon>
    </lineage>
</organism>
<evidence type="ECO:0000313" key="5">
    <source>
        <dbReference type="Proteomes" id="UP001497522"/>
    </source>
</evidence>
<feature type="compositionally biased region" description="Polar residues" evidence="3">
    <location>
        <begin position="455"/>
        <end position="477"/>
    </location>
</feature>
<accession>A0ABP1BLS7</accession>
<name>A0ABP1BLS7_9BRYO</name>
<dbReference type="InterPro" id="IPR040265">
    <property type="entry name" value="CHUP1/IPGA1-like"/>
</dbReference>
<feature type="compositionally biased region" description="Pro residues" evidence="3">
    <location>
        <begin position="667"/>
        <end position="702"/>
    </location>
</feature>
<evidence type="ECO:0008006" key="6">
    <source>
        <dbReference type="Google" id="ProtNLM"/>
    </source>
</evidence>
<feature type="region of interest" description="Disordered" evidence="3">
    <location>
        <begin position="31"/>
        <end position="73"/>
    </location>
</feature>
<proteinExistence type="predicted"/>
<dbReference type="PANTHER" id="PTHR31342:SF7">
    <property type="entry name" value="PROTEIN CHUP1, CHLOROPLASTIC"/>
    <property type="match status" value="1"/>
</dbReference>
<feature type="compositionally biased region" description="Pro residues" evidence="3">
    <location>
        <begin position="643"/>
        <end position="653"/>
    </location>
</feature>
<evidence type="ECO:0000256" key="1">
    <source>
        <dbReference type="ARBA" id="ARBA00023054"/>
    </source>
</evidence>
<feature type="coiled-coil region" evidence="2">
    <location>
        <begin position="117"/>
        <end position="273"/>
    </location>
</feature>